<dbReference type="Pfam" id="PF15585">
    <property type="entry name" value="Imm7"/>
    <property type="match status" value="1"/>
</dbReference>
<name>A0A6P1DAH1_9NOCA</name>
<proteinExistence type="predicted"/>
<gene>
    <name evidence="1" type="ORF">GV789_22105</name>
</gene>
<protein>
    <submittedName>
        <fullName evidence="1">Uncharacterized protein</fullName>
    </submittedName>
</protein>
<evidence type="ECO:0000313" key="1">
    <source>
        <dbReference type="EMBL" id="NEW47118.1"/>
    </source>
</evidence>
<sequence>MQLSTRPLGRKEKELFEYHAWLTVQYSAGDETGSQNRDAFRAAEELCEPLRSGSGLVDVRRVNGEGQVHLGGFLNRRTGQGQEVIDTFARIGRVAAGSYGVLYFRDDEDSTGYANAFQVLVMRRGMVSSIRDEGLSPCIPAIEDES</sequence>
<dbReference type="AlphaFoldDB" id="A0A6P1DAH1"/>
<reference evidence="1 2" key="1">
    <citation type="submission" date="2020-01" db="EMBL/GenBank/DDBJ databases">
        <title>Genetics and antimicrobial susceptibilities of Nocardia species isolated from the soil; a comparison with species isolated from humans.</title>
        <authorList>
            <person name="Carrasco G."/>
            <person name="Monzon S."/>
            <person name="Sansegundo M."/>
            <person name="Garcia E."/>
            <person name="Garrido N."/>
            <person name="Medina M.J."/>
            <person name="Villalon P."/>
            <person name="Ramirez-Arocha A.C."/>
            <person name="Jimenez P."/>
            <person name="Cuesta I."/>
            <person name="Valdezate S."/>
        </authorList>
    </citation>
    <scope>NUCLEOTIDE SEQUENCE [LARGE SCALE GENOMIC DNA]</scope>
    <source>
        <strain evidence="1 2">CNM20110639</strain>
    </source>
</reference>
<comment type="caution">
    <text evidence="1">The sequence shown here is derived from an EMBL/GenBank/DDBJ whole genome shotgun (WGS) entry which is preliminary data.</text>
</comment>
<dbReference type="InterPro" id="IPR028965">
    <property type="entry name" value="Imm7"/>
</dbReference>
<dbReference type="EMBL" id="JAAGUZ010000071">
    <property type="protein sequence ID" value="NEW47118.1"/>
    <property type="molecule type" value="Genomic_DNA"/>
</dbReference>
<dbReference type="Proteomes" id="UP000468928">
    <property type="component" value="Unassembled WGS sequence"/>
</dbReference>
<accession>A0A6P1DAH1</accession>
<organism evidence="1 2">
    <name type="scientific">Nocardia cyriacigeorgica</name>
    <dbReference type="NCBI Taxonomy" id="135487"/>
    <lineage>
        <taxon>Bacteria</taxon>
        <taxon>Bacillati</taxon>
        <taxon>Actinomycetota</taxon>
        <taxon>Actinomycetes</taxon>
        <taxon>Mycobacteriales</taxon>
        <taxon>Nocardiaceae</taxon>
        <taxon>Nocardia</taxon>
    </lineage>
</organism>
<dbReference type="RefSeq" id="WP_163826841.1">
    <property type="nucleotide sequence ID" value="NZ_JAAGUY010000028.1"/>
</dbReference>
<evidence type="ECO:0000313" key="2">
    <source>
        <dbReference type="Proteomes" id="UP000468928"/>
    </source>
</evidence>